<dbReference type="Proteomes" id="UP000054783">
    <property type="component" value="Unassembled WGS sequence"/>
</dbReference>
<organism evidence="2 3">
    <name type="scientific">Trichinella patagoniensis</name>
    <dbReference type="NCBI Taxonomy" id="990121"/>
    <lineage>
        <taxon>Eukaryota</taxon>
        <taxon>Metazoa</taxon>
        <taxon>Ecdysozoa</taxon>
        <taxon>Nematoda</taxon>
        <taxon>Enoplea</taxon>
        <taxon>Dorylaimia</taxon>
        <taxon>Trichinellida</taxon>
        <taxon>Trichinellidae</taxon>
        <taxon>Trichinella</taxon>
    </lineage>
</organism>
<evidence type="ECO:0000313" key="3">
    <source>
        <dbReference type="Proteomes" id="UP000054783"/>
    </source>
</evidence>
<accession>A0A0V0YQ60</accession>
<dbReference type="AlphaFoldDB" id="A0A0V0YQ60"/>
<evidence type="ECO:0000256" key="1">
    <source>
        <dbReference type="SAM" id="MobiDB-lite"/>
    </source>
</evidence>
<dbReference type="EMBL" id="JYDQ01003816">
    <property type="protein sequence ID" value="KRY02457.1"/>
    <property type="molecule type" value="Genomic_DNA"/>
</dbReference>
<reference evidence="2 3" key="1">
    <citation type="submission" date="2015-01" db="EMBL/GenBank/DDBJ databases">
        <title>Evolution of Trichinella species and genotypes.</title>
        <authorList>
            <person name="Korhonen P.K."/>
            <person name="Edoardo P."/>
            <person name="Giuseppe L.R."/>
            <person name="Gasser R.B."/>
        </authorList>
    </citation>
    <scope>NUCLEOTIDE SEQUENCE [LARGE SCALE GENOMIC DNA]</scope>
    <source>
        <strain evidence="2">ISS2496</strain>
    </source>
</reference>
<comment type="caution">
    <text evidence="2">The sequence shown here is derived from an EMBL/GenBank/DDBJ whole genome shotgun (WGS) entry which is preliminary data.</text>
</comment>
<sequence>MIPRVSSILGFPDEKGTASVRPGAGDWLISPRLETGEGMVASSPAASMPLVVVADMAENVTARWPR</sequence>
<protein>
    <submittedName>
        <fullName evidence="2">Uncharacterized protein</fullName>
    </submittedName>
</protein>
<feature type="region of interest" description="Disordered" evidence="1">
    <location>
        <begin position="1"/>
        <end position="25"/>
    </location>
</feature>
<evidence type="ECO:0000313" key="2">
    <source>
        <dbReference type="EMBL" id="KRY02457.1"/>
    </source>
</evidence>
<proteinExistence type="predicted"/>
<name>A0A0V0YQ60_9BILA</name>
<gene>
    <name evidence="2" type="ORF">T12_9860</name>
</gene>
<keyword evidence="3" id="KW-1185">Reference proteome</keyword>